<evidence type="ECO:0000256" key="1">
    <source>
        <dbReference type="SAM" id="Phobius"/>
    </source>
</evidence>
<feature type="transmembrane region" description="Helical" evidence="1">
    <location>
        <begin position="9"/>
        <end position="32"/>
    </location>
</feature>
<name>A0A0A8ZZ08_ARUDO</name>
<dbReference type="EMBL" id="GBRH01253834">
    <property type="protein sequence ID" value="JAD44061.1"/>
    <property type="molecule type" value="Transcribed_RNA"/>
</dbReference>
<keyword evidence="1" id="KW-1133">Transmembrane helix</keyword>
<reference evidence="2" key="2">
    <citation type="journal article" date="2015" name="Data Brief">
        <title>Shoot transcriptome of the giant reed, Arundo donax.</title>
        <authorList>
            <person name="Barrero R.A."/>
            <person name="Guerrero F.D."/>
            <person name="Moolhuijzen P."/>
            <person name="Goolsby J.A."/>
            <person name="Tidwell J."/>
            <person name="Bellgard S.E."/>
            <person name="Bellgard M.I."/>
        </authorList>
    </citation>
    <scope>NUCLEOTIDE SEQUENCE</scope>
    <source>
        <tissue evidence="2">Shoot tissue taken approximately 20 cm above the soil surface</tissue>
    </source>
</reference>
<protein>
    <submittedName>
        <fullName evidence="2">Uncharacterized protein</fullName>
    </submittedName>
</protein>
<dbReference type="AlphaFoldDB" id="A0A0A8ZZ08"/>
<accession>A0A0A8ZZ08</accession>
<proteinExistence type="predicted"/>
<evidence type="ECO:0000313" key="2">
    <source>
        <dbReference type="EMBL" id="JAD44061.1"/>
    </source>
</evidence>
<organism evidence="2">
    <name type="scientific">Arundo donax</name>
    <name type="common">Giant reed</name>
    <name type="synonym">Donax arundinaceus</name>
    <dbReference type="NCBI Taxonomy" id="35708"/>
    <lineage>
        <taxon>Eukaryota</taxon>
        <taxon>Viridiplantae</taxon>
        <taxon>Streptophyta</taxon>
        <taxon>Embryophyta</taxon>
        <taxon>Tracheophyta</taxon>
        <taxon>Spermatophyta</taxon>
        <taxon>Magnoliopsida</taxon>
        <taxon>Liliopsida</taxon>
        <taxon>Poales</taxon>
        <taxon>Poaceae</taxon>
        <taxon>PACMAD clade</taxon>
        <taxon>Arundinoideae</taxon>
        <taxon>Arundineae</taxon>
        <taxon>Arundo</taxon>
    </lineage>
</organism>
<keyword evidence="1" id="KW-0812">Transmembrane</keyword>
<keyword evidence="1" id="KW-0472">Membrane</keyword>
<sequence length="34" mass="4115">MVLNCSRRYVFNLFLVQVNLLVFMLFLCEITFDL</sequence>
<reference evidence="2" key="1">
    <citation type="submission" date="2014-09" db="EMBL/GenBank/DDBJ databases">
        <authorList>
            <person name="Magalhaes I.L.F."/>
            <person name="Oliveira U."/>
            <person name="Santos F.R."/>
            <person name="Vidigal T.H.D.A."/>
            <person name="Brescovit A.D."/>
            <person name="Santos A.J."/>
        </authorList>
    </citation>
    <scope>NUCLEOTIDE SEQUENCE</scope>
    <source>
        <tissue evidence="2">Shoot tissue taken approximately 20 cm above the soil surface</tissue>
    </source>
</reference>